<dbReference type="AlphaFoldDB" id="A0A0A9A9X8"/>
<dbReference type="EMBL" id="GBRH01251172">
    <property type="protein sequence ID" value="JAD46723.1"/>
    <property type="molecule type" value="Transcribed_RNA"/>
</dbReference>
<sequence>MSFICHSFCESCYGLNGFLRHNE</sequence>
<name>A0A0A9A9X8_ARUDO</name>
<reference evidence="1" key="1">
    <citation type="submission" date="2014-09" db="EMBL/GenBank/DDBJ databases">
        <authorList>
            <person name="Magalhaes I.L.F."/>
            <person name="Oliveira U."/>
            <person name="Santos F.R."/>
            <person name="Vidigal T.H.D.A."/>
            <person name="Brescovit A.D."/>
            <person name="Santos A.J."/>
        </authorList>
    </citation>
    <scope>NUCLEOTIDE SEQUENCE</scope>
    <source>
        <tissue evidence="1">Shoot tissue taken approximately 20 cm above the soil surface</tissue>
    </source>
</reference>
<organism evidence="1">
    <name type="scientific">Arundo donax</name>
    <name type="common">Giant reed</name>
    <name type="synonym">Donax arundinaceus</name>
    <dbReference type="NCBI Taxonomy" id="35708"/>
    <lineage>
        <taxon>Eukaryota</taxon>
        <taxon>Viridiplantae</taxon>
        <taxon>Streptophyta</taxon>
        <taxon>Embryophyta</taxon>
        <taxon>Tracheophyta</taxon>
        <taxon>Spermatophyta</taxon>
        <taxon>Magnoliopsida</taxon>
        <taxon>Liliopsida</taxon>
        <taxon>Poales</taxon>
        <taxon>Poaceae</taxon>
        <taxon>PACMAD clade</taxon>
        <taxon>Arundinoideae</taxon>
        <taxon>Arundineae</taxon>
        <taxon>Arundo</taxon>
    </lineage>
</organism>
<proteinExistence type="predicted"/>
<accession>A0A0A9A9X8</accession>
<reference evidence="1" key="2">
    <citation type="journal article" date="2015" name="Data Brief">
        <title>Shoot transcriptome of the giant reed, Arundo donax.</title>
        <authorList>
            <person name="Barrero R.A."/>
            <person name="Guerrero F.D."/>
            <person name="Moolhuijzen P."/>
            <person name="Goolsby J.A."/>
            <person name="Tidwell J."/>
            <person name="Bellgard S.E."/>
            <person name="Bellgard M.I."/>
        </authorList>
    </citation>
    <scope>NUCLEOTIDE SEQUENCE</scope>
    <source>
        <tissue evidence="1">Shoot tissue taken approximately 20 cm above the soil surface</tissue>
    </source>
</reference>
<protein>
    <submittedName>
        <fullName evidence="1">Uncharacterized protein</fullName>
    </submittedName>
</protein>
<evidence type="ECO:0000313" key="1">
    <source>
        <dbReference type="EMBL" id="JAD46723.1"/>
    </source>
</evidence>